<keyword evidence="2" id="KW-1185">Reference proteome</keyword>
<evidence type="ECO:0000313" key="2">
    <source>
        <dbReference type="Proteomes" id="UP000294508"/>
    </source>
</evidence>
<evidence type="ECO:0000313" key="1">
    <source>
        <dbReference type="EMBL" id="TCO35951.1"/>
    </source>
</evidence>
<dbReference type="Proteomes" id="UP000294508">
    <property type="component" value="Unassembled WGS sequence"/>
</dbReference>
<accession>A0A4R2HWM7</accession>
<sequence length="52" mass="5927">MTSSWTSLDQLIAHQNGGRTTIEWIDKDNVDWPSEHRDAACVEYDGGAIWIH</sequence>
<proteinExistence type="predicted"/>
<reference evidence="1 2" key="1">
    <citation type="journal article" date="2015" name="Stand. Genomic Sci.">
        <title>Genomic Encyclopedia of Bacterial and Archaeal Type Strains, Phase III: the genomes of soil and plant-associated and newly described type strains.</title>
        <authorList>
            <person name="Whitman W.B."/>
            <person name="Woyke T."/>
            <person name="Klenk H.P."/>
            <person name="Zhou Y."/>
            <person name="Lilburn T.G."/>
            <person name="Beck B.J."/>
            <person name="De Vos P."/>
            <person name="Vandamme P."/>
            <person name="Eisen J.A."/>
            <person name="Garrity G."/>
            <person name="Hugenholtz P."/>
            <person name="Kyrpides N.C."/>
        </authorList>
    </citation>
    <scope>NUCLEOTIDE SEQUENCE [LARGE SCALE GENOMIC DNA]</scope>
    <source>
        <strain evidence="1 2">VKM Ac-2572</strain>
    </source>
</reference>
<gene>
    <name evidence="1" type="ORF">EV652_101839</name>
</gene>
<comment type="caution">
    <text evidence="1">The sequence shown here is derived from an EMBL/GenBank/DDBJ whole genome shotgun (WGS) entry which is preliminary data.</text>
</comment>
<protein>
    <submittedName>
        <fullName evidence="1">Uncharacterized protein</fullName>
    </submittedName>
</protein>
<name>A0A4R2HWM7_9ACTN</name>
<dbReference type="AlphaFoldDB" id="A0A4R2HWM7"/>
<dbReference type="EMBL" id="SLWN01000001">
    <property type="protein sequence ID" value="TCO35951.1"/>
    <property type="molecule type" value="Genomic_DNA"/>
</dbReference>
<dbReference type="OrthoDB" id="72539at2"/>
<organism evidence="1 2">
    <name type="scientific">Kribbella steppae</name>
    <dbReference type="NCBI Taxonomy" id="2512223"/>
    <lineage>
        <taxon>Bacteria</taxon>
        <taxon>Bacillati</taxon>
        <taxon>Actinomycetota</taxon>
        <taxon>Actinomycetes</taxon>
        <taxon>Propionibacteriales</taxon>
        <taxon>Kribbellaceae</taxon>
        <taxon>Kribbella</taxon>
    </lineage>
</organism>
<dbReference type="RefSeq" id="WP_158441086.1">
    <property type="nucleotide sequence ID" value="NZ_SLWN01000001.1"/>
</dbReference>